<proteinExistence type="inferred from homology"/>
<keyword evidence="18" id="KW-0479">Metal-binding</keyword>
<protein>
    <submittedName>
        <fullName evidence="21">Phosphatase PAP2 family protein</fullName>
    </submittedName>
</protein>
<dbReference type="Pfam" id="PF01219">
    <property type="entry name" value="DAGK_prokar"/>
    <property type="match status" value="1"/>
</dbReference>
<gene>
    <name evidence="21" type="ORF">EVJ47_02020</name>
</gene>
<evidence type="ECO:0000256" key="11">
    <source>
        <dbReference type="ARBA" id="ARBA00023098"/>
    </source>
</evidence>
<dbReference type="GO" id="GO:0005886">
    <property type="term" value="C:plasma membrane"/>
    <property type="evidence" value="ECO:0007669"/>
    <property type="project" value="UniProtKB-SubCell"/>
</dbReference>
<sequence length="251" mass="28013">MESNHIKIKDDYKHRDKKYTPQTLTESLNAAIEGIILATKTERNMRIHFIVALSAILLALFLRLPKIDLLLIFISVFFVLFAETVNTSIEYLSDFISKEQSPKMAAVKNLAAGAVLLSAFGAFIVGYEIFSKYLYYMIYYIVNMIRTPGSDIAIVVISLVFVAIIIIKAMFNKGTPLRGGLPSGHSAIAFSIWLMVSFLTLNPVVSLLTFVLALLIAFSRINSGIHTRLEVFVGSLIGVLITALIFKLFYF</sequence>
<evidence type="ECO:0000256" key="14">
    <source>
        <dbReference type="ARBA" id="ARBA00023264"/>
    </source>
</evidence>
<evidence type="ECO:0000256" key="5">
    <source>
        <dbReference type="ARBA" id="ARBA00022679"/>
    </source>
</evidence>
<evidence type="ECO:0000256" key="8">
    <source>
        <dbReference type="ARBA" id="ARBA00022777"/>
    </source>
</evidence>
<feature type="active site" description="Proton acceptor" evidence="15">
    <location>
        <position position="83"/>
    </location>
</feature>
<comment type="similarity">
    <text evidence="2">Belongs to the bacterial diacylglycerol kinase family.</text>
</comment>
<evidence type="ECO:0000313" key="21">
    <source>
        <dbReference type="EMBL" id="RZD15072.1"/>
    </source>
</evidence>
<evidence type="ECO:0000256" key="1">
    <source>
        <dbReference type="ARBA" id="ARBA00004651"/>
    </source>
</evidence>
<comment type="subcellular location">
    <subcellularLocation>
        <location evidence="1">Cell membrane</location>
        <topology evidence="1">Multi-pass membrane protein</topology>
    </subcellularLocation>
</comment>
<evidence type="ECO:0000256" key="6">
    <source>
        <dbReference type="ARBA" id="ARBA00022692"/>
    </source>
</evidence>
<feature type="binding site" evidence="17">
    <location>
        <position position="42"/>
    </location>
    <ligand>
        <name>ATP</name>
        <dbReference type="ChEBI" id="CHEBI:30616"/>
    </ligand>
</feature>
<evidence type="ECO:0000256" key="18">
    <source>
        <dbReference type="PIRSR" id="PIRSR600829-4"/>
    </source>
</evidence>
<dbReference type="CDD" id="cd14265">
    <property type="entry name" value="UDPK_IM_like"/>
    <property type="match status" value="1"/>
</dbReference>
<organism evidence="21 22">
    <name type="scientific">Candidatus Acidulodesulfobacterium ferriphilum</name>
    <dbReference type="NCBI Taxonomy" id="2597223"/>
    <lineage>
        <taxon>Bacteria</taxon>
        <taxon>Deltaproteobacteria</taxon>
        <taxon>Candidatus Acidulodesulfobacterales</taxon>
        <taxon>Candidatus Acidulodesulfobacterium</taxon>
    </lineage>
</organism>
<keyword evidence="5" id="KW-0808">Transferase</keyword>
<feature type="binding site" evidence="17">
    <location>
        <position position="90"/>
    </location>
    <ligand>
        <name>ATP</name>
        <dbReference type="ChEBI" id="CHEBI:30616"/>
    </ligand>
</feature>
<comment type="caution">
    <text evidence="21">The sequence shown here is derived from an EMBL/GenBank/DDBJ whole genome shotgun (WGS) entry which is preliminary data.</text>
</comment>
<dbReference type="InterPro" id="IPR000326">
    <property type="entry name" value="PAP2/HPO"/>
</dbReference>
<feature type="transmembrane region" description="Helical" evidence="19">
    <location>
        <begin position="191"/>
        <end position="217"/>
    </location>
</feature>
<evidence type="ECO:0000256" key="15">
    <source>
        <dbReference type="PIRSR" id="PIRSR600829-1"/>
    </source>
</evidence>
<dbReference type="Gene3D" id="1.20.144.10">
    <property type="entry name" value="Phosphatidic acid phosphatase type 2/haloperoxidase"/>
    <property type="match status" value="1"/>
</dbReference>
<evidence type="ECO:0000259" key="20">
    <source>
        <dbReference type="SMART" id="SM00014"/>
    </source>
</evidence>
<evidence type="ECO:0000256" key="16">
    <source>
        <dbReference type="PIRSR" id="PIRSR600829-2"/>
    </source>
</evidence>
<keyword evidence="10 19" id="KW-1133">Transmembrane helix</keyword>
<feature type="binding site" evidence="18">
    <location>
        <position position="42"/>
    </location>
    <ligand>
        <name>a divalent metal cation</name>
        <dbReference type="ChEBI" id="CHEBI:60240"/>
    </ligand>
</feature>
<keyword evidence="7 17" id="KW-0547">Nucleotide-binding</keyword>
<name>A0A519BCS5_9DELT</name>
<keyword evidence="14" id="KW-1208">Phospholipid metabolism</keyword>
<dbReference type="SUPFAM" id="SSF48317">
    <property type="entry name" value="Acid phosphatase/Vanadium-dependent haloperoxidase"/>
    <property type="match status" value="1"/>
</dbReference>
<feature type="transmembrane region" description="Helical" evidence="19">
    <location>
        <begin position="151"/>
        <end position="171"/>
    </location>
</feature>
<accession>A0A519BCS5</accession>
<dbReference type="InterPro" id="IPR033717">
    <property type="entry name" value="UDPK"/>
</dbReference>
<keyword evidence="3" id="KW-1003">Cell membrane</keyword>
<evidence type="ECO:0000256" key="10">
    <source>
        <dbReference type="ARBA" id="ARBA00022989"/>
    </source>
</evidence>
<feature type="transmembrane region" description="Helical" evidence="19">
    <location>
        <begin position="229"/>
        <end position="250"/>
    </location>
</feature>
<keyword evidence="18" id="KW-0460">Magnesium</keyword>
<evidence type="ECO:0000256" key="7">
    <source>
        <dbReference type="ARBA" id="ARBA00022741"/>
    </source>
</evidence>
<dbReference type="InterPro" id="IPR036945">
    <property type="entry name" value="DAGK_sf"/>
</dbReference>
<dbReference type="PANTHER" id="PTHR34299:SF1">
    <property type="entry name" value="DIACYLGLYCEROL KINASE"/>
    <property type="match status" value="1"/>
</dbReference>
<keyword evidence="11" id="KW-0443">Lipid metabolism</keyword>
<evidence type="ECO:0000256" key="17">
    <source>
        <dbReference type="PIRSR" id="PIRSR600829-3"/>
    </source>
</evidence>
<feature type="domain" description="Phosphatidic acid phosphatase type 2/haloperoxidase" evidence="20">
    <location>
        <begin position="152"/>
        <end position="246"/>
    </location>
</feature>
<keyword evidence="12 19" id="KW-0472">Membrane</keyword>
<dbReference type="InterPro" id="IPR036938">
    <property type="entry name" value="PAP2/HPO_sf"/>
</dbReference>
<comment type="cofactor">
    <cofactor evidence="18">
        <name>Mg(2+)</name>
        <dbReference type="ChEBI" id="CHEBI:18420"/>
    </cofactor>
    <text evidence="18">Mn(2+), Zn(2+), Cd(2+) and Co(2+) support activity to lesser extents.</text>
</comment>
<evidence type="ECO:0000256" key="19">
    <source>
        <dbReference type="SAM" id="Phobius"/>
    </source>
</evidence>
<evidence type="ECO:0000256" key="12">
    <source>
        <dbReference type="ARBA" id="ARBA00023136"/>
    </source>
</evidence>
<keyword evidence="8" id="KW-0418">Kinase</keyword>
<evidence type="ECO:0000256" key="3">
    <source>
        <dbReference type="ARBA" id="ARBA00022475"/>
    </source>
</evidence>
<feature type="binding site" evidence="16">
    <location>
        <position position="83"/>
    </location>
    <ligand>
        <name>substrate</name>
    </ligand>
</feature>
<feature type="transmembrane region" description="Helical" evidence="19">
    <location>
        <begin position="45"/>
        <end position="62"/>
    </location>
</feature>
<keyword evidence="6 19" id="KW-0812">Transmembrane</keyword>
<dbReference type="EMBL" id="SGBD01000001">
    <property type="protein sequence ID" value="RZD15072.1"/>
    <property type="molecule type" value="Genomic_DNA"/>
</dbReference>
<feature type="transmembrane region" description="Helical" evidence="19">
    <location>
        <begin position="109"/>
        <end position="130"/>
    </location>
</feature>
<keyword evidence="9 17" id="KW-0067">ATP-binding</keyword>
<keyword evidence="13" id="KW-0594">Phospholipid biosynthesis</keyword>
<evidence type="ECO:0000256" key="4">
    <source>
        <dbReference type="ARBA" id="ARBA00022516"/>
    </source>
</evidence>
<dbReference type="GO" id="GO:0008654">
    <property type="term" value="P:phospholipid biosynthetic process"/>
    <property type="evidence" value="ECO:0007669"/>
    <property type="project" value="UniProtKB-KW"/>
</dbReference>
<dbReference type="InterPro" id="IPR000829">
    <property type="entry name" value="DAGK"/>
</dbReference>
<dbReference type="GO" id="GO:0016301">
    <property type="term" value="F:kinase activity"/>
    <property type="evidence" value="ECO:0007669"/>
    <property type="project" value="UniProtKB-KW"/>
</dbReference>
<dbReference type="AlphaFoldDB" id="A0A519BCS5"/>
<dbReference type="GO" id="GO:0005524">
    <property type="term" value="F:ATP binding"/>
    <property type="evidence" value="ECO:0007669"/>
    <property type="project" value="UniProtKB-KW"/>
</dbReference>
<evidence type="ECO:0000256" key="13">
    <source>
        <dbReference type="ARBA" id="ARBA00023209"/>
    </source>
</evidence>
<feature type="binding site" evidence="18">
    <location>
        <position position="90"/>
    </location>
    <ligand>
        <name>a divalent metal cation</name>
        <dbReference type="ChEBI" id="CHEBI:60240"/>
    </ligand>
</feature>
<evidence type="ECO:0000256" key="2">
    <source>
        <dbReference type="ARBA" id="ARBA00005967"/>
    </source>
</evidence>
<reference evidence="21 22" key="1">
    <citation type="submission" date="2019-01" db="EMBL/GenBank/DDBJ databases">
        <title>Insights into ecological role of a new deltaproteobacterial order Candidatus Sinidesulfobacterales (Sva0485) by metagenomics and metatranscriptomics.</title>
        <authorList>
            <person name="Tan S."/>
            <person name="Liu J."/>
            <person name="Fang Y."/>
            <person name="Hedlund B.P."/>
            <person name="Lian Z.H."/>
            <person name="Huang L.Y."/>
            <person name="Li J.T."/>
            <person name="Huang L.N."/>
            <person name="Li W.J."/>
            <person name="Jiang H.C."/>
            <person name="Dong H.L."/>
            <person name="Shu W.S."/>
        </authorList>
    </citation>
    <scope>NUCLEOTIDE SEQUENCE [LARGE SCALE GENOMIC DNA]</scope>
    <source>
        <strain evidence="21">AP3</strain>
    </source>
</reference>
<dbReference type="SMART" id="SM00014">
    <property type="entry name" value="acidPPc"/>
    <property type="match status" value="1"/>
</dbReference>
<dbReference type="Pfam" id="PF01569">
    <property type="entry name" value="PAP2"/>
    <property type="match status" value="1"/>
</dbReference>
<dbReference type="GO" id="GO:0046872">
    <property type="term" value="F:metal ion binding"/>
    <property type="evidence" value="ECO:0007669"/>
    <property type="project" value="UniProtKB-KW"/>
</dbReference>
<dbReference type="Gene3D" id="1.10.287.3610">
    <property type="match status" value="1"/>
</dbReference>
<dbReference type="CDD" id="cd03383">
    <property type="entry name" value="PAP2_diacylglycerolkinase"/>
    <property type="match status" value="1"/>
</dbReference>
<keyword evidence="4" id="KW-0444">Lipid biosynthesis</keyword>
<feature type="transmembrane region" description="Helical" evidence="19">
    <location>
        <begin position="69"/>
        <end position="89"/>
    </location>
</feature>
<dbReference type="Proteomes" id="UP000320813">
    <property type="component" value="Unassembled WGS sequence"/>
</dbReference>
<evidence type="ECO:0000313" key="22">
    <source>
        <dbReference type="Proteomes" id="UP000320813"/>
    </source>
</evidence>
<dbReference type="PANTHER" id="PTHR34299">
    <property type="entry name" value="DIACYLGLYCEROL KINASE"/>
    <property type="match status" value="1"/>
</dbReference>
<evidence type="ECO:0000256" key="9">
    <source>
        <dbReference type="ARBA" id="ARBA00022840"/>
    </source>
</evidence>